<evidence type="ECO:0000256" key="10">
    <source>
        <dbReference type="ARBA" id="ARBA00023136"/>
    </source>
</evidence>
<keyword evidence="9" id="KW-0902">Two-component regulatory system</keyword>
<evidence type="ECO:0000256" key="3">
    <source>
        <dbReference type="ARBA" id="ARBA00012438"/>
    </source>
</evidence>
<dbReference type="EMBL" id="BAAAVM010000026">
    <property type="protein sequence ID" value="GAA3136142.1"/>
    <property type="molecule type" value="Genomic_DNA"/>
</dbReference>
<evidence type="ECO:0000256" key="7">
    <source>
        <dbReference type="ARBA" id="ARBA00022777"/>
    </source>
</evidence>
<keyword evidence="13" id="KW-1185">Reference proteome</keyword>
<evidence type="ECO:0000256" key="9">
    <source>
        <dbReference type="ARBA" id="ARBA00023012"/>
    </source>
</evidence>
<dbReference type="EC" id="2.7.13.3" evidence="3"/>
<accession>A0ABP6N663</accession>
<dbReference type="SUPFAM" id="SSF55874">
    <property type="entry name" value="ATPase domain of HSP90 chaperone/DNA topoisomerase II/histidine kinase"/>
    <property type="match status" value="1"/>
</dbReference>
<keyword evidence="7" id="KW-0418">Kinase</keyword>
<dbReference type="PANTHER" id="PTHR45436">
    <property type="entry name" value="SENSOR HISTIDINE KINASE YKOH"/>
    <property type="match status" value="1"/>
</dbReference>
<evidence type="ECO:0000313" key="12">
    <source>
        <dbReference type="EMBL" id="GAA3136142.1"/>
    </source>
</evidence>
<keyword evidence="10" id="KW-0472">Membrane</keyword>
<evidence type="ECO:0000256" key="1">
    <source>
        <dbReference type="ARBA" id="ARBA00000085"/>
    </source>
</evidence>
<keyword evidence="4" id="KW-0597">Phosphoprotein</keyword>
<keyword evidence="5" id="KW-0808">Transferase</keyword>
<dbReference type="InterPro" id="IPR004358">
    <property type="entry name" value="Sig_transdc_His_kin-like_C"/>
</dbReference>
<dbReference type="PRINTS" id="PR00344">
    <property type="entry name" value="BCTRLSENSOR"/>
</dbReference>
<dbReference type="InterPro" id="IPR003594">
    <property type="entry name" value="HATPase_dom"/>
</dbReference>
<evidence type="ECO:0000256" key="6">
    <source>
        <dbReference type="ARBA" id="ARBA00022692"/>
    </source>
</evidence>
<evidence type="ECO:0000256" key="5">
    <source>
        <dbReference type="ARBA" id="ARBA00022679"/>
    </source>
</evidence>
<keyword evidence="6" id="KW-0812">Transmembrane</keyword>
<dbReference type="PROSITE" id="PS50109">
    <property type="entry name" value="HIS_KIN"/>
    <property type="match status" value="1"/>
</dbReference>
<reference evidence="13" key="1">
    <citation type="journal article" date="2019" name="Int. J. Syst. Evol. Microbiol.">
        <title>The Global Catalogue of Microorganisms (GCM) 10K type strain sequencing project: providing services to taxonomists for standard genome sequencing and annotation.</title>
        <authorList>
            <consortium name="The Broad Institute Genomics Platform"/>
            <consortium name="The Broad Institute Genome Sequencing Center for Infectious Disease"/>
            <person name="Wu L."/>
            <person name="Ma J."/>
        </authorList>
    </citation>
    <scope>NUCLEOTIDE SEQUENCE [LARGE SCALE GENOMIC DNA]</scope>
    <source>
        <strain evidence="13">JCM 11574</strain>
    </source>
</reference>
<gene>
    <name evidence="12" type="ORF">GCM10010521_22860</name>
</gene>
<sequence length="93" mass="9642">MDNALRHGHVTVHVTAAVHDDTLRLSVLDEGPGFPSQLLPRAFDRFARAEASRTSEGSGLGLAFVEAVAVAHGGTVHAENAGKGTAVTLDLPC</sequence>
<dbReference type="CDD" id="cd00075">
    <property type="entry name" value="HATPase"/>
    <property type="match status" value="1"/>
</dbReference>
<keyword evidence="8" id="KW-1133">Transmembrane helix</keyword>
<evidence type="ECO:0000256" key="8">
    <source>
        <dbReference type="ARBA" id="ARBA00022989"/>
    </source>
</evidence>
<comment type="caution">
    <text evidence="12">The sequence shown here is derived from an EMBL/GenBank/DDBJ whole genome shotgun (WGS) entry which is preliminary data.</text>
</comment>
<dbReference type="InterPro" id="IPR036890">
    <property type="entry name" value="HATPase_C_sf"/>
</dbReference>
<dbReference type="Gene3D" id="3.30.565.10">
    <property type="entry name" value="Histidine kinase-like ATPase, C-terminal domain"/>
    <property type="match status" value="1"/>
</dbReference>
<organism evidence="12 13">
    <name type="scientific">Streptomyces rameus</name>
    <dbReference type="NCBI Taxonomy" id="68261"/>
    <lineage>
        <taxon>Bacteria</taxon>
        <taxon>Bacillati</taxon>
        <taxon>Actinomycetota</taxon>
        <taxon>Actinomycetes</taxon>
        <taxon>Kitasatosporales</taxon>
        <taxon>Streptomycetaceae</taxon>
        <taxon>Streptomyces</taxon>
    </lineage>
</organism>
<dbReference type="Pfam" id="PF02518">
    <property type="entry name" value="HATPase_c"/>
    <property type="match status" value="1"/>
</dbReference>
<dbReference type="Proteomes" id="UP001500893">
    <property type="component" value="Unassembled WGS sequence"/>
</dbReference>
<comment type="catalytic activity">
    <reaction evidence="1">
        <text>ATP + protein L-histidine = ADP + protein N-phospho-L-histidine.</text>
        <dbReference type="EC" id="2.7.13.3"/>
    </reaction>
</comment>
<name>A0ABP6N663_9ACTN</name>
<dbReference type="PANTHER" id="PTHR45436:SF5">
    <property type="entry name" value="SENSOR HISTIDINE KINASE TRCS"/>
    <property type="match status" value="1"/>
</dbReference>
<dbReference type="SMART" id="SM00387">
    <property type="entry name" value="HATPase_c"/>
    <property type="match status" value="1"/>
</dbReference>
<dbReference type="InterPro" id="IPR050428">
    <property type="entry name" value="TCS_sensor_his_kinase"/>
</dbReference>
<evidence type="ECO:0000259" key="11">
    <source>
        <dbReference type="PROSITE" id="PS50109"/>
    </source>
</evidence>
<evidence type="ECO:0000256" key="4">
    <source>
        <dbReference type="ARBA" id="ARBA00022553"/>
    </source>
</evidence>
<proteinExistence type="predicted"/>
<feature type="domain" description="Histidine kinase" evidence="11">
    <location>
        <begin position="1"/>
        <end position="93"/>
    </location>
</feature>
<comment type="subcellular location">
    <subcellularLocation>
        <location evidence="2">Membrane</location>
    </subcellularLocation>
</comment>
<protein>
    <recommendedName>
        <fullName evidence="3">histidine kinase</fullName>
        <ecNumber evidence="3">2.7.13.3</ecNumber>
    </recommendedName>
</protein>
<evidence type="ECO:0000313" key="13">
    <source>
        <dbReference type="Proteomes" id="UP001500893"/>
    </source>
</evidence>
<evidence type="ECO:0000256" key="2">
    <source>
        <dbReference type="ARBA" id="ARBA00004370"/>
    </source>
</evidence>
<dbReference type="InterPro" id="IPR005467">
    <property type="entry name" value="His_kinase_dom"/>
</dbReference>